<feature type="chain" id="PRO_5019039792" evidence="1">
    <location>
        <begin position="22"/>
        <end position="375"/>
    </location>
</feature>
<name>A0A419W4Y0_9BACT</name>
<dbReference type="InterPro" id="IPR013766">
    <property type="entry name" value="Thioredoxin_domain"/>
</dbReference>
<dbReference type="PANTHER" id="PTHR42852">
    <property type="entry name" value="THIOL:DISULFIDE INTERCHANGE PROTEIN DSBE"/>
    <property type="match status" value="1"/>
</dbReference>
<dbReference type="OrthoDB" id="9794348at2"/>
<keyword evidence="1" id="KW-0732">Signal</keyword>
<dbReference type="InterPro" id="IPR012336">
    <property type="entry name" value="Thioredoxin-like_fold"/>
</dbReference>
<dbReference type="InterPro" id="IPR050553">
    <property type="entry name" value="Thioredoxin_ResA/DsbE_sf"/>
</dbReference>
<dbReference type="EMBL" id="RAPN01000001">
    <property type="protein sequence ID" value="RKD90518.1"/>
    <property type="molecule type" value="Genomic_DNA"/>
</dbReference>
<feature type="domain" description="Thioredoxin" evidence="2">
    <location>
        <begin position="11"/>
        <end position="154"/>
    </location>
</feature>
<dbReference type="InterPro" id="IPR036249">
    <property type="entry name" value="Thioredoxin-like_sf"/>
</dbReference>
<evidence type="ECO:0000256" key="1">
    <source>
        <dbReference type="SAM" id="SignalP"/>
    </source>
</evidence>
<proteinExistence type="predicted"/>
<keyword evidence="4" id="KW-1185">Reference proteome</keyword>
<evidence type="ECO:0000259" key="2">
    <source>
        <dbReference type="PROSITE" id="PS51352"/>
    </source>
</evidence>
<evidence type="ECO:0000313" key="3">
    <source>
        <dbReference type="EMBL" id="RKD90518.1"/>
    </source>
</evidence>
<reference evidence="3 4" key="1">
    <citation type="submission" date="2018-09" db="EMBL/GenBank/DDBJ databases">
        <title>Genomic Encyclopedia of Archaeal and Bacterial Type Strains, Phase II (KMG-II): from individual species to whole genera.</title>
        <authorList>
            <person name="Goeker M."/>
        </authorList>
    </citation>
    <scope>NUCLEOTIDE SEQUENCE [LARGE SCALE GENOMIC DNA]</scope>
    <source>
        <strain evidence="3 4">DSM 27148</strain>
    </source>
</reference>
<dbReference type="RefSeq" id="WP_120271918.1">
    <property type="nucleotide sequence ID" value="NZ_RAPN01000001.1"/>
</dbReference>
<sequence>MPTIRLFIFLLLIGIRFPSQAADFPLTIAEIYSPNTITDFNQQKLILIDFWATWCAPCRPATEQLEVLQQQVAEQVFMVSVTDESRSKVEAHLAKHPIQLMVMRDYNGNLIRQFNVRQWPYAVLLTTDGKLVWEGHPANLSYAAIQNFARKYQSEPNRKIADIFLQVEQANLPMTAAPEISPISLSVSQIHGPASQFLKNDQLVHYRGSVADLVAKLYRVPRQQIIPNQWANTYLDLQSPSNLWEAEPDSLIRYVSKRFNLKISASSAPEDVYLLEIANPSKLWNTDQFSWGNGASSNYLIGEDRVKADNLTISEICVLLSNEKQQLFQYEGTEVAPHDWDFHFQYNEFMKEELLDEFGISIRPVRKEVTLFNLN</sequence>
<protein>
    <submittedName>
        <fullName evidence="3">Thioredoxin-like protein</fullName>
    </submittedName>
</protein>
<dbReference type="Gene3D" id="3.40.30.10">
    <property type="entry name" value="Glutaredoxin"/>
    <property type="match status" value="1"/>
</dbReference>
<dbReference type="CDD" id="cd02966">
    <property type="entry name" value="TlpA_like_family"/>
    <property type="match status" value="1"/>
</dbReference>
<organism evidence="3 4">
    <name type="scientific">Mangrovibacterium diazotrophicum</name>
    <dbReference type="NCBI Taxonomy" id="1261403"/>
    <lineage>
        <taxon>Bacteria</taxon>
        <taxon>Pseudomonadati</taxon>
        <taxon>Bacteroidota</taxon>
        <taxon>Bacteroidia</taxon>
        <taxon>Marinilabiliales</taxon>
        <taxon>Prolixibacteraceae</taxon>
        <taxon>Mangrovibacterium</taxon>
    </lineage>
</organism>
<dbReference type="PANTHER" id="PTHR42852:SF17">
    <property type="entry name" value="THIOREDOXIN-LIKE PROTEIN HI_1115"/>
    <property type="match status" value="1"/>
</dbReference>
<comment type="caution">
    <text evidence="3">The sequence shown here is derived from an EMBL/GenBank/DDBJ whole genome shotgun (WGS) entry which is preliminary data.</text>
</comment>
<feature type="signal peptide" evidence="1">
    <location>
        <begin position="1"/>
        <end position="21"/>
    </location>
</feature>
<dbReference type="AlphaFoldDB" id="A0A419W4Y0"/>
<dbReference type="Proteomes" id="UP000283387">
    <property type="component" value="Unassembled WGS sequence"/>
</dbReference>
<accession>A0A419W4Y0</accession>
<evidence type="ECO:0000313" key="4">
    <source>
        <dbReference type="Proteomes" id="UP000283387"/>
    </source>
</evidence>
<dbReference type="Pfam" id="PF13905">
    <property type="entry name" value="Thioredoxin_8"/>
    <property type="match status" value="1"/>
</dbReference>
<dbReference type="SUPFAM" id="SSF52833">
    <property type="entry name" value="Thioredoxin-like"/>
    <property type="match status" value="1"/>
</dbReference>
<dbReference type="PROSITE" id="PS51352">
    <property type="entry name" value="THIOREDOXIN_2"/>
    <property type="match status" value="1"/>
</dbReference>
<gene>
    <name evidence="3" type="ORF">BC643_0858</name>
</gene>